<organism evidence="3 4">
    <name type="scientific">Dioscorea cayennensis subsp. rotundata</name>
    <name type="common">White Guinea yam</name>
    <name type="synonym">Dioscorea rotundata</name>
    <dbReference type="NCBI Taxonomy" id="55577"/>
    <lineage>
        <taxon>Eukaryota</taxon>
        <taxon>Viridiplantae</taxon>
        <taxon>Streptophyta</taxon>
        <taxon>Embryophyta</taxon>
        <taxon>Tracheophyta</taxon>
        <taxon>Spermatophyta</taxon>
        <taxon>Magnoliopsida</taxon>
        <taxon>Liliopsida</taxon>
        <taxon>Dioscoreales</taxon>
        <taxon>Dioscoreaceae</taxon>
        <taxon>Dioscorea</taxon>
    </lineage>
</organism>
<reference evidence="4" key="1">
    <citation type="submission" date="2025-08" db="UniProtKB">
        <authorList>
            <consortium name="RefSeq"/>
        </authorList>
    </citation>
    <scope>IDENTIFICATION</scope>
</reference>
<gene>
    <name evidence="4" type="primary">LOC120278594</name>
</gene>
<dbReference type="PANTHER" id="PTHR47072:SF5">
    <property type="entry name" value="MYB_SANT-LIKE DOMAIN-CONTAINING PROTEIN"/>
    <property type="match status" value="1"/>
</dbReference>
<feature type="compositionally biased region" description="Polar residues" evidence="1">
    <location>
        <begin position="191"/>
        <end position="205"/>
    </location>
</feature>
<evidence type="ECO:0000256" key="1">
    <source>
        <dbReference type="SAM" id="MobiDB-lite"/>
    </source>
</evidence>
<dbReference type="PANTHER" id="PTHR47072">
    <property type="match status" value="1"/>
</dbReference>
<protein>
    <submittedName>
        <fullName evidence="4">Uncharacterized protein At2g29880-like</fullName>
    </submittedName>
</protein>
<dbReference type="RefSeq" id="XP_039141272.1">
    <property type="nucleotide sequence ID" value="XM_039285338.1"/>
</dbReference>
<dbReference type="Pfam" id="PF12776">
    <property type="entry name" value="Myb_DNA-bind_3"/>
    <property type="match status" value="1"/>
</dbReference>
<name>A0AB40CP24_DIOCR</name>
<feature type="domain" description="Myb/SANT-like" evidence="2">
    <location>
        <begin position="12"/>
        <end position="105"/>
    </location>
</feature>
<keyword evidence="3" id="KW-1185">Reference proteome</keyword>
<proteinExistence type="predicted"/>
<dbReference type="InterPro" id="IPR024752">
    <property type="entry name" value="Myb/SANT-like_dom"/>
</dbReference>
<dbReference type="Proteomes" id="UP001515500">
    <property type="component" value="Chromosome 16"/>
</dbReference>
<sequence>MATQEKTDTRAKWNESHKAHIVKLLGDYNVPAYRSQNGWTKEAWNRILRDMVTKFLNLKCTVVQVKALEQEMKKIYKLLKGFTELSGFGWDYEKNMVEATEEVWAPLLERNKEARRWHQQPFPYFMVLQEIYEGRYAEGRCSRDVDYYANVPMDTPSPSIPTPNDPIQSLPTPEIEIEDPNFAQVEPPCSQPNISQPQNSCSASRQRLGDEVQRRKKDRKRKNVQESFFEQYIDMRRAETDRYIDAMKMNRVEEKHTIGECMAAFNVLCDQFPDEDFVKITTLFKDKDNREIFFSLINEERKVLCLRQMIN</sequence>
<dbReference type="AlphaFoldDB" id="A0AB40CP24"/>
<evidence type="ECO:0000313" key="3">
    <source>
        <dbReference type="Proteomes" id="UP001515500"/>
    </source>
</evidence>
<evidence type="ECO:0000259" key="2">
    <source>
        <dbReference type="Pfam" id="PF12776"/>
    </source>
</evidence>
<feature type="region of interest" description="Disordered" evidence="1">
    <location>
        <begin position="185"/>
        <end position="220"/>
    </location>
</feature>
<accession>A0AB40CP24</accession>
<evidence type="ECO:0000313" key="4">
    <source>
        <dbReference type="RefSeq" id="XP_039141272.1"/>
    </source>
</evidence>
<dbReference type="GeneID" id="120278594"/>